<comment type="caution">
    <text evidence="1">The sequence shown here is derived from an EMBL/GenBank/DDBJ whole genome shotgun (WGS) entry which is preliminary data.</text>
</comment>
<accession>A0A0G1XET1</accession>
<gene>
    <name evidence="1" type="ORF">UY72_C0044G0013</name>
</gene>
<name>A0A0G1XET1_9BACT</name>
<evidence type="ECO:0000313" key="1">
    <source>
        <dbReference type="EMBL" id="KKW29456.1"/>
    </source>
</evidence>
<sequence length="120" mass="13004">MAPIPLPLRDAIHTALVATPEHYNALVDELENSRLMGLPPPLVDLLEAVAQCLRPIPGAASPHSLADHSTVHPDVLARATLRVVLATMTSYRNEFGDDENIAFVTQLFAANPLFLELSSE</sequence>
<organism evidence="1 2">
    <name type="scientific">Candidatus Uhrbacteria bacterium GW2011_GWD2_52_7</name>
    <dbReference type="NCBI Taxonomy" id="1618989"/>
    <lineage>
        <taxon>Bacteria</taxon>
        <taxon>Candidatus Uhriibacteriota</taxon>
    </lineage>
</organism>
<dbReference type="AlphaFoldDB" id="A0A0G1XET1"/>
<dbReference type="EMBL" id="LCRD01000044">
    <property type="protein sequence ID" value="KKW29456.1"/>
    <property type="molecule type" value="Genomic_DNA"/>
</dbReference>
<reference evidence="1 2" key="1">
    <citation type="journal article" date="2015" name="Nature">
        <title>rRNA introns, odd ribosomes, and small enigmatic genomes across a large radiation of phyla.</title>
        <authorList>
            <person name="Brown C.T."/>
            <person name="Hug L.A."/>
            <person name="Thomas B.C."/>
            <person name="Sharon I."/>
            <person name="Castelle C.J."/>
            <person name="Singh A."/>
            <person name="Wilkins M.J."/>
            <person name="Williams K.H."/>
            <person name="Banfield J.F."/>
        </authorList>
    </citation>
    <scope>NUCLEOTIDE SEQUENCE [LARGE SCALE GENOMIC DNA]</scope>
</reference>
<evidence type="ECO:0000313" key="2">
    <source>
        <dbReference type="Proteomes" id="UP000034846"/>
    </source>
</evidence>
<protein>
    <submittedName>
        <fullName evidence="1">Uncharacterized protein</fullName>
    </submittedName>
</protein>
<proteinExistence type="predicted"/>
<dbReference type="Proteomes" id="UP000034846">
    <property type="component" value="Unassembled WGS sequence"/>
</dbReference>